<evidence type="ECO:0000259" key="1">
    <source>
        <dbReference type="SMART" id="SM00960"/>
    </source>
</evidence>
<dbReference type="RefSeq" id="WP_311718071.1">
    <property type="nucleotide sequence ID" value="NZ_JAVREZ010000015.1"/>
</dbReference>
<dbReference type="Proteomes" id="UP001183824">
    <property type="component" value="Unassembled WGS sequence"/>
</dbReference>
<protein>
    <submittedName>
        <fullName evidence="2">Roadblock/LC7 domain-containing protein</fullName>
    </submittedName>
</protein>
<dbReference type="PANTHER" id="PTHR36222">
    <property type="entry name" value="SERINE PROTEASE INHIBITOR RV3364C"/>
    <property type="match status" value="1"/>
</dbReference>
<dbReference type="SUPFAM" id="SSF103196">
    <property type="entry name" value="Roadblock/LC7 domain"/>
    <property type="match status" value="1"/>
</dbReference>
<proteinExistence type="predicted"/>
<reference evidence="3" key="1">
    <citation type="submission" date="2023-07" db="EMBL/GenBank/DDBJ databases">
        <title>30 novel species of actinomycetes from the DSMZ collection.</title>
        <authorList>
            <person name="Nouioui I."/>
        </authorList>
    </citation>
    <scope>NUCLEOTIDE SEQUENCE [LARGE SCALE GENOMIC DNA]</scope>
    <source>
        <strain evidence="3">DSM 41640</strain>
    </source>
</reference>
<evidence type="ECO:0000313" key="2">
    <source>
        <dbReference type="EMBL" id="MDT0485285.1"/>
    </source>
</evidence>
<feature type="domain" description="Roadblock/LAMTOR2" evidence="1">
    <location>
        <begin position="9"/>
        <end position="100"/>
    </location>
</feature>
<organism evidence="2 3">
    <name type="scientific">Streptomyces doebereineriae</name>
    <dbReference type="NCBI Taxonomy" id="3075528"/>
    <lineage>
        <taxon>Bacteria</taxon>
        <taxon>Bacillati</taxon>
        <taxon>Actinomycetota</taxon>
        <taxon>Actinomycetes</taxon>
        <taxon>Kitasatosporales</taxon>
        <taxon>Streptomycetaceae</taxon>
        <taxon>Streptomyces</taxon>
    </lineage>
</organism>
<dbReference type="PANTHER" id="PTHR36222:SF1">
    <property type="entry name" value="SERINE PROTEASE INHIBITOR RV3364C"/>
    <property type="match status" value="1"/>
</dbReference>
<sequence length="135" mass="14019">MTASRPDLAWILNGLVNAPHARHALLLSADGLPVAHSDGCHTDLADKIAATVSGLQALSRSGGLFVSDENTTWQQTMVQYGAGYLFVIAAGSGAHLVASAGADVDIAGFSYRMADIVKRLPEALAVAPREHSPQG</sequence>
<evidence type="ECO:0000313" key="3">
    <source>
        <dbReference type="Proteomes" id="UP001183824"/>
    </source>
</evidence>
<dbReference type="Pfam" id="PF03259">
    <property type="entry name" value="Robl_LC7"/>
    <property type="match status" value="1"/>
</dbReference>
<dbReference type="SMART" id="SM00960">
    <property type="entry name" value="Robl_LC7"/>
    <property type="match status" value="1"/>
</dbReference>
<name>A0ABU2VI68_9ACTN</name>
<accession>A0ABU2VI68</accession>
<dbReference type="EMBL" id="JAVREZ010000015">
    <property type="protein sequence ID" value="MDT0485285.1"/>
    <property type="molecule type" value="Genomic_DNA"/>
</dbReference>
<keyword evidence="3" id="KW-1185">Reference proteome</keyword>
<dbReference type="InterPro" id="IPR053141">
    <property type="entry name" value="Mycobact_SerProt_Inhib_Rv3364c"/>
</dbReference>
<gene>
    <name evidence="2" type="ORF">RNB18_34775</name>
</gene>
<comment type="caution">
    <text evidence="2">The sequence shown here is derived from an EMBL/GenBank/DDBJ whole genome shotgun (WGS) entry which is preliminary data.</text>
</comment>
<dbReference type="InterPro" id="IPR004942">
    <property type="entry name" value="Roadblock/LAMTOR2_dom"/>
</dbReference>
<dbReference type="Gene3D" id="3.30.450.30">
    <property type="entry name" value="Dynein light chain 2a, cytoplasmic"/>
    <property type="match status" value="1"/>
</dbReference>